<keyword evidence="3" id="KW-1185">Reference proteome</keyword>
<comment type="caution">
    <text evidence="2">The sequence shown here is derived from an EMBL/GenBank/DDBJ whole genome shotgun (WGS) entry which is preliminary data.</text>
</comment>
<organism evidence="2 3">
    <name type="scientific">Hibiscus sabdariffa</name>
    <name type="common">roselle</name>
    <dbReference type="NCBI Taxonomy" id="183260"/>
    <lineage>
        <taxon>Eukaryota</taxon>
        <taxon>Viridiplantae</taxon>
        <taxon>Streptophyta</taxon>
        <taxon>Embryophyta</taxon>
        <taxon>Tracheophyta</taxon>
        <taxon>Spermatophyta</taxon>
        <taxon>Magnoliopsida</taxon>
        <taxon>eudicotyledons</taxon>
        <taxon>Gunneridae</taxon>
        <taxon>Pentapetalae</taxon>
        <taxon>rosids</taxon>
        <taxon>malvids</taxon>
        <taxon>Malvales</taxon>
        <taxon>Malvaceae</taxon>
        <taxon>Malvoideae</taxon>
        <taxon>Hibiscus</taxon>
    </lineage>
</organism>
<evidence type="ECO:0000256" key="1">
    <source>
        <dbReference type="SAM" id="MobiDB-lite"/>
    </source>
</evidence>
<reference evidence="2 3" key="1">
    <citation type="journal article" date="2024" name="G3 (Bethesda)">
        <title>Genome assembly of Hibiscus sabdariffa L. provides insights into metabolisms of medicinal natural products.</title>
        <authorList>
            <person name="Kim T."/>
        </authorList>
    </citation>
    <scope>NUCLEOTIDE SEQUENCE [LARGE SCALE GENOMIC DNA]</scope>
    <source>
        <strain evidence="2">TK-2024</strain>
        <tissue evidence="2">Old leaves</tissue>
    </source>
</reference>
<dbReference type="EMBL" id="JBBPBN010000003">
    <property type="protein sequence ID" value="KAK9043353.1"/>
    <property type="molecule type" value="Genomic_DNA"/>
</dbReference>
<evidence type="ECO:0000313" key="2">
    <source>
        <dbReference type="EMBL" id="KAK9043353.1"/>
    </source>
</evidence>
<dbReference type="Proteomes" id="UP001396334">
    <property type="component" value="Unassembled WGS sequence"/>
</dbReference>
<sequence length="88" mass="9552">MEDLIFLVSTSIQIKCEDPGSGITRKSHCQFTRLNLLFPAPLSMISKASARRILLLLSYQPLQKEPPMSSTASDSPTPSTVLGPPPTP</sequence>
<evidence type="ECO:0000313" key="3">
    <source>
        <dbReference type="Proteomes" id="UP001396334"/>
    </source>
</evidence>
<name>A0ABR2U0U1_9ROSI</name>
<feature type="compositionally biased region" description="Low complexity" evidence="1">
    <location>
        <begin position="66"/>
        <end position="80"/>
    </location>
</feature>
<proteinExistence type="predicted"/>
<protein>
    <submittedName>
        <fullName evidence="2">Uncharacterized protein</fullName>
    </submittedName>
</protein>
<gene>
    <name evidence="2" type="ORF">V6N11_071698</name>
</gene>
<accession>A0ABR2U0U1</accession>
<feature type="region of interest" description="Disordered" evidence="1">
    <location>
        <begin position="64"/>
        <end position="88"/>
    </location>
</feature>